<gene>
    <name evidence="1" type="ORF">V1525DRAFT_390621</name>
</gene>
<organism evidence="1 2">
    <name type="scientific">Lipomyces kononenkoae</name>
    <name type="common">Yeast</name>
    <dbReference type="NCBI Taxonomy" id="34357"/>
    <lineage>
        <taxon>Eukaryota</taxon>
        <taxon>Fungi</taxon>
        <taxon>Dikarya</taxon>
        <taxon>Ascomycota</taxon>
        <taxon>Saccharomycotina</taxon>
        <taxon>Lipomycetes</taxon>
        <taxon>Lipomycetales</taxon>
        <taxon>Lipomycetaceae</taxon>
        <taxon>Lipomyces</taxon>
    </lineage>
</organism>
<name>A0ACC3SUD4_LIPKO</name>
<keyword evidence="2" id="KW-1185">Reference proteome</keyword>
<evidence type="ECO:0000313" key="2">
    <source>
        <dbReference type="Proteomes" id="UP001433508"/>
    </source>
</evidence>
<evidence type="ECO:0000313" key="1">
    <source>
        <dbReference type="EMBL" id="KAK9235264.1"/>
    </source>
</evidence>
<dbReference type="EMBL" id="MU971423">
    <property type="protein sequence ID" value="KAK9235264.1"/>
    <property type="molecule type" value="Genomic_DNA"/>
</dbReference>
<proteinExistence type="predicted"/>
<accession>A0ACC3SUD4</accession>
<protein>
    <submittedName>
        <fullName evidence="1">Uncharacterized protein</fullName>
    </submittedName>
</protein>
<sequence>MSGHTYTHTFRLAPANTSATTASTPSAPANSSATSSSTSSVRYAASSHPETPARRTRVYYTEEHKAAIIRLCSQYRDRYRRGNRVKFYEDIANMFNQQYARDDGAAFGPQEREKSGVASVDAQLKEAIDRFMPRYVAVKAQATMDRQQLDSSPTDRDLATRARNGMVHSSPAAEEDEEEEAEEDEEEEAEEEEETSDEEDVTSDEEDMRGRKRARPDLEVAGLGSATSAMVSAIERMTAAISGPDNDRVAKLEERVAFFAQLEKQVETLTSTLDLVQSKLNISLQTPGRR</sequence>
<comment type="caution">
    <text evidence="1">The sequence shown here is derived from an EMBL/GenBank/DDBJ whole genome shotgun (WGS) entry which is preliminary data.</text>
</comment>
<dbReference type="Proteomes" id="UP001433508">
    <property type="component" value="Unassembled WGS sequence"/>
</dbReference>
<reference evidence="2" key="1">
    <citation type="journal article" date="2024" name="Front. Bioeng. Biotechnol.">
        <title>Genome-scale model development and genomic sequencing of the oleaginous clade Lipomyces.</title>
        <authorList>
            <person name="Czajka J.J."/>
            <person name="Han Y."/>
            <person name="Kim J."/>
            <person name="Mondo S.J."/>
            <person name="Hofstad B.A."/>
            <person name="Robles A."/>
            <person name="Haridas S."/>
            <person name="Riley R."/>
            <person name="LaButti K."/>
            <person name="Pangilinan J."/>
            <person name="Andreopoulos W."/>
            <person name="Lipzen A."/>
            <person name="Yan J."/>
            <person name="Wang M."/>
            <person name="Ng V."/>
            <person name="Grigoriev I.V."/>
            <person name="Spatafora J.W."/>
            <person name="Magnuson J.K."/>
            <person name="Baker S.E."/>
            <person name="Pomraning K.R."/>
        </authorList>
    </citation>
    <scope>NUCLEOTIDE SEQUENCE [LARGE SCALE GENOMIC DNA]</scope>
    <source>
        <strain evidence="2">CBS 7786</strain>
    </source>
</reference>